<gene>
    <name evidence="1" type="ORF">NQ315_012048</name>
</gene>
<proteinExistence type="predicted"/>
<accession>A0AAV8VID7</accession>
<dbReference type="EMBL" id="JANEYG010000082">
    <property type="protein sequence ID" value="KAJ8914024.1"/>
    <property type="molecule type" value="Genomic_DNA"/>
</dbReference>
<evidence type="ECO:0000313" key="1">
    <source>
        <dbReference type="EMBL" id="KAJ8914024.1"/>
    </source>
</evidence>
<keyword evidence="2" id="KW-1185">Reference proteome</keyword>
<name>A0AAV8VID7_9CUCU</name>
<sequence>MWEEAKKAIRDAFASKRPPYKIYIDLFSEKQDIKTLMDTFLCHKRALLAELPENNHTEEQQINLIFGLLHSRIRARIHTENINTFDELLKNARKIEESHLEERSSKREGDQ</sequence>
<evidence type="ECO:0000313" key="2">
    <source>
        <dbReference type="Proteomes" id="UP001159042"/>
    </source>
</evidence>
<dbReference type="AlphaFoldDB" id="A0AAV8VID7"/>
<protein>
    <submittedName>
        <fullName evidence="1">Uncharacterized protein</fullName>
    </submittedName>
</protein>
<dbReference type="Proteomes" id="UP001159042">
    <property type="component" value="Unassembled WGS sequence"/>
</dbReference>
<comment type="caution">
    <text evidence="1">The sequence shown here is derived from an EMBL/GenBank/DDBJ whole genome shotgun (WGS) entry which is preliminary data.</text>
</comment>
<reference evidence="1 2" key="1">
    <citation type="journal article" date="2023" name="Insect Mol. Biol.">
        <title>Genome sequencing provides insights into the evolution of gene families encoding plant cell wall-degrading enzymes in longhorned beetles.</title>
        <authorList>
            <person name="Shin N.R."/>
            <person name="Okamura Y."/>
            <person name="Kirsch R."/>
            <person name="Pauchet Y."/>
        </authorList>
    </citation>
    <scope>NUCLEOTIDE SEQUENCE [LARGE SCALE GENOMIC DNA]</scope>
    <source>
        <strain evidence="1">EAD_L_NR</strain>
    </source>
</reference>
<organism evidence="1 2">
    <name type="scientific">Exocentrus adspersus</name>
    <dbReference type="NCBI Taxonomy" id="1586481"/>
    <lineage>
        <taxon>Eukaryota</taxon>
        <taxon>Metazoa</taxon>
        <taxon>Ecdysozoa</taxon>
        <taxon>Arthropoda</taxon>
        <taxon>Hexapoda</taxon>
        <taxon>Insecta</taxon>
        <taxon>Pterygota</taxon>
        <taxon>Neoptera</taxon>
        <taxon>Endopterygota</taxon>
        <taxon>Coleoptera</taxon>
        <taxon>Polyphaga</taxon>
        <taxon>Cucujiformia</taxon>
        <taxon>Chrysomeloidea</taxon>
        <taxon>Cerambycidae</taxon>
        <taxon>Lamiinae</taxon>
        <taxon>Acanthocinini</taxon>
        <taxon>Exocentrus</taxon>
    </lineage>
</organism>